<evidence type="ECO:0008006" key="4">
    <source>
        <dbReference type="Google" id="ProtNLM"/>
    </source>
</evidence>
<dbReference type="Proteomes" id="UP000002012">
    <property type="component" value="Chromosome"/>
</dbReference>
<evidence type="ECO:0000313" key="2">
    <source>
        <dbReference type="EMBL" id="ADD67655.1"/>
    </source>
</evidence>
<name>D4H609_DENA2</name>
<keyword evidence="1" id="KW-0472">Membrane</keyword>
<keyword evidence="3" id="KW-1185">Reference proteome</keyword>
<reference evidence="2 3" key="1">
    <citation type="journal article" date="2010" name="Stand. Genomic Sci.">
        <title>Complete genome sequence of Denitrovibrio acetiphilus type strain (N2460).</title>
        <authorList>
            <person name="Kiss H."/>
            <person name="Lang E."/>
            <person name="Lapidus A."/>
            <person name="Copeland A."/>
            <person name="Nolan M."/>
            <person name="Glavina Del Rio T."/>
            <person name="Chen F."/>
            <person name="Lucas S."/>
            <person name="Tice H."/>
            <person name="Cheng J.F."/>
            <person name="Han C."/>
            <person name="Goodwin L."/>
            <person name="Pitluck S."/>
            <person name="Liolios K."/>
            <person name="Pati A."/>
            <person name="Ivanova N."/>
            <person name="Mavromatis K."/>
            <person name="Chen A."/>
            <person name="Palaniappan K."/>
            <person name="Land M."/>
            <person name="Hauser L."/>
            <person name="Chang Y.J."/>
            <person name="Jeffries C.D."/>
            <person name="Detter J.C."/>
            <person name="Brettin T."/>
            <person name="Spring S."/>
            <person name="Rohde M."/>
            <person name="Goker M."/>
            <person name="Woyke T."/>
            <person name="Bristow J."/>
            <person name="Eisen J.A."/>
            <person name="Markowitz V."/>
            <person name="Hugenholtz P."/>
            <person name="Kyrpides N.C."/>
            <person name="Klenk H.P."/>
        </authorList>
    </citation>
    <scope>NUCLEOTIDE SEQUENCE [LARGE SCALE GENOMIC DNA]</scope>
    <source>
        <strain evidence="3">DSM 12809 / NBRC 114555 / N2460</strain>
    </source>
</reference>
<dbReference type="AlphaFoldDB" id="D4H609"/>
<feature type="transmembrane region" description="Helical" evidence="1">
    <location>
        <begin position="133"/>
        <end position="157"/>
    </location>
</feature>
<feature type="transmembrane region" description="Helical" evidence="1">
    <location>
        <begin position="91"/>
        <end position="113"/>
    </location>
</feature>
<evidence type="ECO:0000256" key="1">
    <source>
        <dbReference type="SAM" id="Phobius"/>
    </source>
</evidence>
<dbReference type="RefSeq" id="WP_013010186.1">
    <property type="nucleotide sequence ID" value="NC_013943.1"/>
</dbReference>
<dbReference type="KEGG" id="dap:Dacet_0876"/>
<evidence type="ECO:0000313" key="3">
    <source>
        <dbReference type="Proteomes" id="UP000002012"/>
    </source>
</evidence>
<sequence length="166" mass="18558">MYKISAKGTKILKTFHLISASCWIGGSVALGLIYFLKQGLTSQEAVYGINLTMHHLDVLVVIIPGAMGCLLTGLLYSLLTNWGFIKHKWIVVKWVITVSAILFGTFYLGPWIQKMILISRDSVVTGNEEYIKIQLLHFVFGAAQSAALIFAVVISVYKPWGRRKIR</sequence>
<dbReference type="eggNOG" id="COG1981">
    <property type="taxonomic scope" value="Bacteria"/>
</dbReference>
<dbReference type="PaxDb" id="522772-Dacet_0876"/>
<accession>D4H609</accession>
<dbReference type="InParanoid" id="D4H609"/>
<organism evidence="2 3">
    <name type="scientific">Denitrovibrio acetiphilus (strain DSM 12809 / NBRC 114555 / N2460)</name>
    <dbReference type="NCBI Taxonomy" id="522772"/>
    <lineage>
        <taxon>Bacteria</taxon>
        <taxon>Pseudomonadati</taxon>
        <taxon>Deferribacterota</taxon>
        <taxon>Deferribacteres</taxon>
        <taxon>Deferribacterales</taxon>
        <taxon>Geovibrionaceae</taxon>
        <taxon>Denitrovibrio</taxon>
    </lineage>
</organism>
<feature type="transmembrane region" description="Helical" evidence="1">
    <location>
        <begin position="12"/>
        <end position="36"/>
    </location>
</feature>
<dbReference type="EMBL" id="CP001968">
    <property type="protein sequence ID" value="ADD67655.1"/>
    <property type="molecule type" value="Genomic_DNA"/>
</dbReference>
<feature type="transmembrane region" description="Helical" evidence="1">
    <location>
        <begin position="56"/>
        <end position="79"/>
    </location>
</feature>
<dbReference type="OrthoDB" id="156858at2"/>
<protein>
    <recommendedName>
        <fullName evidence="4">DUF2269 domain-containing protein</fullName>
    </recommendedName>
</protein>
<dbReference type="STRING" id="522772.Dacet_0876"/>
<keyword evidence="1" id="KW-1133">Transmembrane helix</keyword>
<proteinExistence type="predicted"/>
<keyword evidence="1" id="KW-0812">Transmembrane</keyword>
<dbReference type="HOGENOM" id="CLU_114403_1_0_0"/>
<gene>
    <name evidence="2" type="ordered locus">Dacet_0876</name>
</gene>